<evidence type="ECO:0000313" key="2">
    <source>
        <dbReference type="EMBL" id="MXO89572.1"/>
    </source>
</evidence>
<name>A0A844ZQF6_9SPHN</name>
<keyword evidence="3" id="KW-1185">Reference proteome</keyword>
<proteinExistence type="predicted"/>
<dbReference type="EMBL" id="WTYX01000001">
    <property type="protein sequence ID" value="MXO89572.1"/>
    <property type="molecule type" value="Genomic_DNA"/>
</dbReference>
<dbReference type="Proteomes" id="UP000442714">
    <property type="component" value="Unassembled WGS sequence"/>
</dbReference>
<protein>
    <submittedName>
        <fullName evidence="2">Uncharacterized protein</fullName>
    </submittedName>
</protein>
<dbReference type="OrthoDB" id="7404855at2"/>
<accession>A0A844ZQF6</accession>
<evidence type="ECO:0000256" key="1">
    <source>
        <dbReference type="SAM" id="MobiDB-lite"/>
    </source>
</evidence>
<evidence type="ECO:0000313" key="3">
    <source>
        <dbReference type="Proteomes" id="UP000442714"/>
    </source>
</evidence>
<dbReference type="RefSeq" id="WP_160602961.1">
    <property type="nucleotide sequence ID" value="NZ_WTYX01000001.1"/>
</dbReference>
<reference evidence="2 3" key="1">
    <citation type="submission" date="2019-12" db="EMBL/GenBank/DDBJ databases">
        <title>Genomic-based taxomic classification of the family Erythrobacteraceae.</title>
        <authorList>
            <person name="Xu L."/>
        </authorList>
    </citation>
    <scope>NUCLEOTIDE SEQUENCE [LARGE SCALE GENOMIC DNA]</scope>
    <source>
        <strain evidence="2 3">KCTC 52763</strain>
    </source>
</reference>
<dbReference type="AlphaFoldDB" id="A0A844ZQF6"/>
<feature type="region of interest" description="Disordered" evidence="1">
    <location>
        <begin position="1"/>
        <end position="31"/>
    </location>
</feature>
<organism evidence="2 3">
    <name type="scientific">Pontixanthobacter aquaemixtae</name>
    <dbReference type="NCBI Taxonomy" id="1958940"/>
    <lineage>
        <taxon>Bacteria</taxon>
        <taxon>Pseudomonadati</taxon>
        <taxon>Pseudomonadota</taxon>
        <taxon>Alphaproteobacteria</taxon>
        <taxon>Sphingomonadales</taxon>
        <taxon>Erythrobacteraceae</taxon>
        <taxon>Pontixanthobacter</taxon>
    </lineage>
</organism>
<sequence length="263" mass="29328">MSDFKVSFGFTQPDKTPAQATPPEATGPAPDDTMEFLCDPALLGKIPAPERSIRSAPEWFKQLDREMGIKDAHGLPGLTVKACLPVTDTFSLGYMIPLPFDVQLRIPEDRVSIQMGWAPDVPFQPIEQHHPAQIGAPNPPFESTMPLKFINPWRIKVPEGYSVLFSQPLSRPELPFTCFSGMVDCDRFDTTVNIPFVWSGPIGDHFLPAGTPIAQCIPIKRDALLKQTNARASTPDELAEQAAAKQRKYHEESTYARDWRVKK</sequence>
<gene>
    <name evidence="2" type="ORF">GRI41_01925</name>
</gene>
<comment type="caution">
    <text evidence="2">The sequence shown here is derived from an EMBL/GenBank/DDBJ whole genome shotgun (WGS) entry which is preliminary data.</text>
</comment>